<sequence>MPAANSLCRGRNAGVVDRTRQGQGDRNSKDQSGGPGALEALAAMRLLVVPRDNTSEAAQTDGLTPNIVSSQSRRSADQLRDMRRRISSVKDRLHQLSSGNSTGVSVLSGGSSDRLDDDYSAASEQRGDVWQSLAFTTYPSLMPDHHSYKLPPTTEGNSQALQRSAYGVSRDRYESTAAVLKKQLREHHRDELIAELTAKYASSPAVANDSSRPIATSPRKPAEVYRADERPVSHVLEECTIEALVRYRREFHDYVTKIRDAELERSDATSWYLCDVLTDQLLRECIDSVTDSVCDDVDIYVDRLIEFEIS</sequence>
<dbReference type="AlphaFoldDB" id="A0A7J6R7L3"/>
<proteinExistence type="predicted"/>
<accession>A0A7J6R7L3</accession>
<dbReference type="EMBL" id="JABANM010024225">
    <property type="protein sequence ID" value="KAF4716573.1"/>
    <property type="molecule type" value="Genomic_DNA"/>
</dbReference>
<reference evidence="2 3" key="1">
    <citation type="submission" date="2020-04" db="EMBL/GenBank/DDBJ databases">
        <title>Perkinsus olseni comparative genomics.</title>
        <authorList>
            <person name="Bogema D.R."/>
        </authorList>
    </citation>
    <scope>NUCLEOTIDE SEQUENCE [LARGE SCALE GENOMIC DNA]</scope>
    <source>
        <strain evidence="2">ATCC PRA-205</strain>
    </source>
</reference>
<feature type="compositionally biased region" description="Low complexity" evidence="1">
    <location>
        <begin position="96"/>
        <end position="112"/>
    </location>
</feature>
<gene>
    <name evidence="2" type="ORF">FOZ62_021545</name>
</gene>
<feature type="compositionally biased region" description="Polar residues" evidence="1">
    <location>
        <begin position="55"/>
        <end position="73"/>
    </location>
</feature>
<evidence type="ECO:0000313" key="2">
    <source>
        <dbReference type="EMBL" id="KAF4716573.1"/>
    </source>
</evidence>
<feature type="region of interest" description="Disordered" evidence="1">
    <location>
        <begin position="1"/>
        <end position="36"/>
    </location>
</feature>
<comment type="caution">
    <text evidence="2">The sequence shown here is derived from an EMBL/GenBank/DDBJ whole genome shotgun (WGS) entry which is preliminary data.</text>
</comment>
<feature type="region of interest" description="Disordered" evidence="1">
    <location>
        <begin position="55"/>
        <end position="120"/>
    </location>
</feature>
<evidence type="ECO:0000313" key="3">
    <source>
        <dbReference type="Proteomes" id="UP000574390"/>
    </source>
</evidence>
<dbReference type="Proteomes" id="UP000574390">
    <property type="component" value="Unassembled WGS sequence"/>
</dbReference>
<organism evidence="2 3">
    <name type="scientific">Perkinsus olseni</name>
    <name type="common">Perkinsus atlanticus</name>
    <dbReference type="NCBI Taxonomy" id="32597"/>
    <lineage>
        <taxon>Eukaryota</taxon>
        <taxon>Sar</taxon>
        <taxon>Alveolata</taxon>
        <taxon>Perkinsozoa</taxon>
        <taxon>Perkinsea</taxon>
        <taxon>Perkinsida</taxon>
        <taxon>Perkinsidae</taxon>
        <taxon>Perkinsus</taxon>
    </lineage>
</organism>
<evidence type="ECO:0000256" key="1">
    <source>
        <dbReference type="SAM" id="MobiDB-lite"/>
    </source>
</evidence>
<name>A0A7J6R7L3_PEROL</name>
<protein>
    <submittedName>
        <fullName evidence="2">Uncharacterized protein</fullName>
    </submittedName>
</protein>